<protein>
    <submittedName>
        <fullName evidence="3">Uncharacterized protein</fullName>
    </submittedName>
</protein>
<keyword evidence="2" id="KW-0812">Transmembrane</keyword>
<dbReference type="Pfam" id="PF20554">
    <property type="entry name" value="DUF6766"/>
    <property type="match status" value="1"/>
</dbReference>
<dbReference type="InterPro" id="IPR046657">
    <property type="entry name" value="DUF6766"/>
</dbReference>
<dbReference type="Proteomes" id="UP000198253">
    <property type="component" value="Chromosome I"/>
</dbReference>
<gene>
    <name evidence="3" type="ORF">GA0070618_5606</name>
</gene>
<feature type="transmembrane region" description="Helical" evidence="2">
    <location>
        <begin position="37"/>
        <end position="58"/>
    </location>
</feature>
<accession>A0A1C4ZQJ7</accession>
<dbReference type="AlphaFoldDB" id="A0A1C4ZQJ7"/>
<name>A0A1C4ZQJ7_MICEC</name>
<feature type="compositionally biased region" description="Polar residues" evidence="1">
    <location>
        <begin position="1"/>
        <end position="12"/>
    </location>
</feature>
<reference evidence="4" key="1">
    <citation type="submission" date="2016-06" db="EMBL/GenBank/DDBJ databases">
        <authorList>
            <person name="Varghese N."/>
            <person name="Submissions Spin"/>
        </authorList>
    </citation>
    <scope>NUCLEOTIDE SEQUENCE [LARGE SCALE GENOMIC DNA]</scope>
    <source>
        <strain evidence="4">DSM 43816</strain>
    </source>
</reference>
<keyword evidence="2" id="KW-0472">Membrane</keyword>
<sequence length="141" mass="16052">MMGESTVPTTDRSAPPVRTGGSRRDGPPFRKPRWPRAYAFALVTGALFVFSWIGQFLFQMTVAGNEARQHGESFAWGDFLPQFLASTFENWQSEFLQLIWQAAGLALFYYWGSSQSRESDERIEAKLDALLRERGLDPDRP</sequence>
<dbReference type="RefSeq" id="WP_088984263.1">
    <property type="nucleotide sequence ID" value="NZ_LT607413.1"/>
</dbReference>
<evidence type="ECO:0000256" key="1">
    <source>
        <dbReference type="SAM" id="MobiDB-lite"/>
    </source>
</evidence>
<dbReference type="EMBL" id="LT607413">
    <property type="protein sequence ID" value="SCF35189.1"/>
    <property type="molecule type" value="Genomic_DNA"/>
</dbReference>
<dbReference type="InParanoid" id="A0A1C4ZQJ7"/>
<keyword evidence="2" id="KW-1133">Transmembrane helix</keyword>
<proteinExistence type="predicted"/>
<evidence type="ECO:0000313" key="4">
    <source>
        <dbReference type="Proteomes" id="UP000198253"/>
    </source>
</evidence>
<evidence type="ECO:0000256" key="2">
    <source>
        <dbReference type="SAM" id="Phobius"/>
    </source>
</evidence>
<keyword evidence="4" id="KW-1185">Reference proteome</keyword>
<feature type="region of interest" description="Disordered" evidence="1">
    <location>
        <begin position="1"/>
        <end position="30"/>
    </location>
</feature>
<evidence type="ECO:0000313" key="3">
    <source>
        <dbReference type="EMBL" id="SCF35189.1"/>
    </source>
</evidence>
<organism evidence="3 4">
    <name type="scientific">Micromonospora echinospora</name>
    <name type="common">Micromonospora purpurea</name>
    <dbReference type="NCBI Taxonomy" id="1877"/>
    <lineage>
        <taxon>Bacteria</taxon>
        <taxon>Bacillati</taxon>
        <taxon>Actinomycetota</taxon>
        <taxon>Actinomycetes</taxon>
        <taxon>Micromonosporales</taxon>
        <taxon>Micromonosporaceae</taxon>
        <taxon>Micromonospora</taxon>
    </lineage>
</organism>